<dbReference type="SUPFAM" id="SSF52768">
    <property type="entry name" value="Arginase/deacetylase"/>
    <property type="match status" value="1"/>
</dbReference>
<dbReference type="InterPro" id="IPR023696">
    <property type="entry name" value="Ureohydrolase_dom_sf"/>
</dbReference>
<dbReference type="InterPro" id="IPR023801">
    <property type="entry name" value="His_deacetylse_dom"/>
</dbReference>
<evidence type="ECO:0000256" key="11">
    <source>
        <dbReference type="ARBA" id="ARBA00048287"/>
    </source>
</evidence>
<keyword evidence="7" id="KW-0378">Hydrolase</keyword>
<sequence length="2056" mass="228898">MFCRIIKTAKQLGIKTISIYTPADAASLHVSQADLAIQLSGPNSTAYTDGDAIIEAAKENGADAIIPGYGFLSENADFARSVQKAGLAWCGPSAEAIEKFGVKHIARELAEQAGVPIVPGTKGLVETEDEAIKESERIGYPVMLKATGGGGGMGLVVCHEPQDVKQGFKTVRSRGETLFKNAGLFIERYVAEGHHIEVQVFGNGLGEAIHYGERECSIQRRNQKVIEECPSPFVEKHPNMRKKLCETAVSLAKLVNYGSAGTVEYIVDDKTAEFYFLEMNTRLQVEHGITELCYDVDLVELMLRQANAERAGSGGLPSQELKSMQPARPIGTAIEARVYAENPVRDYAPTPGLLQRVEWQQLEGSRVDTWVFTGSTITPNYDPLIAKVMNHAKTRPAAIKGLEMLLTRSVLSGPPSNLDFLAAIMRDANFQSGGTLTGFLEGFKYEPCAIDVISSGAYTLVQDLPGRPHVGKGIPHSGAMDPVALSIANMLVGNENGKEGLEITLSGPELRFLGPATVALTGAPMEFYLDGDPVPMWTRKHIKSGQRIKIGKTTGGGCRSYLAIYGGFPTIADYFGSKGTSPLVGIGGYQGRSLAPGDLLSIVRDPPRDHKSHPSVPERLRPQYPEHWEIMAMPGPHQEGYLTQDDVDMLYRSDLKVSHNASRSGIRLIPPRAPHWARKDGGEGGSHPSNLVEYGYPLGTLNWTGDDPCIFPVDCPNFGGFVSSTTTIRADWWKLGQMKAGNSMRYIRVSLEEALMLRRRVDEYLRQIRNGIQNGDFQDTKPLETSYSPSNNFGKAIIWERVAETGRPQVRYRQGGDDFLLVEYGNEEFDINHRCRVTALEKAIHDGDAPTWLKSALVNTVGCCTSLLLFYDGSEMQRSQLVTHLQSIEDRLGDLSHIKVPCRRFKLPLSFESKEQTEATQRYIETQRPHAPYLPDNLEFVAKNNAFTPEQLKHNMLNGELMAVVVGFFCGNTVSLPVDPRQRMSCPKTNPSRVFTPEGTFGWGGSCASIYPVDSPGGYQMLGRTIPCFDYLGYKAGFSIDKPWLFRDFDILTFYQVSEDELNKQLGLFRSGQYEFEWEDVEFDMAAHNKLLQETADEVKEIRSNQAKVQEAMIEAEQQSLTKWREEKQKNKVDEGTVDALLADSSITAIDSPVDANIWKVLVEEKSTLQAEQVVVILEAMKLEINVNVPADLANGTVEKLLVQPGETVKAGAHLALILSSSLLILHFAAAKALIYHTRTRRERPSTSRFGAHESVRLLWPNKTLELRSALDRHNMEPDDHGHVDVLMHDRDVIATTESYMQPTDSYFGSAPNPDQDTQPEGDDLHLKTSLTPTLKGAGAKRASDSHSLLNPQADIPRPPKFKHLPYASAQTGLVYDVRMRFHVEAIPMQDDMHPEDPRRIHAIFEAFVDAGLAWRNGAEGASNYYMGRIDTRKVTKDEVCLVHTERHWDWIQSLASKSAEELEEELQHPGQYKIMDSVYLSPNTPFCAALSAGGAIEACRAILLGKVKNAFAVIRPPGHHAEREDVKGFCFYDNVSIATKACQQEFGEQCRKVLVLDWDVHHGNGIQQANYDDPNVLYISLHVHKDGHFYPELSYRDGRRSYGDMLHCGEGAGLGYNVNIPWSRHGMGDPDYIYAFQQIVMPIATEFNPDLVIIAAGFDAADGDMLGGCHVTPAGYAHMTHMLMSLAQGRLAVCLEGGYNLESIARSACAVGRTLMGEPPDRLNTLEPSKSGIDDIKKVVRQQNKFWLSLHPKDLSARLSGPLQGERMHDVVRKWQATTLWDEHDMLPLFVHRETLSKSFENQILATPDYMERRPLLVLLHDPPEMLASPDPRTGRIDLHNTWLTYVSWAVKQGYAVLDVNLPKHITALDDDQEHEDADRVEHRTKEATDLLSYLWENYIELNDATHVFLMGTNTGHGAIVNFIKANESRAQDRLTKAISFVEDVPLQSCKSATSDTLDSWYYSSSMVFIANQHAFWLSDFARKIRKRFGRIFKSDEESISSMLLAHKDQITDMMLEETRDWQEGDSEDITTVVDGQEGQAQMDAEHAQRAIPLP</sequence>
<evidence type="ECO:0000256" key="14">
    <source>
        <dbReference type="SAM" id="MobiDB-lite"/>
    </source>
</evidence>
<dbReference type="PROSITE" id="PS50975">
    <property type="entry name" value="ATP_GRASP"/>
    <property type="match status" value="1"/>
</dbReference>
<comment type="similarity">
    <text evidence="3">Belongs to the histone deacetylase family. HD type 2 subfamily.</text>
</comment>
<evidence type="ECO:0000256" key="9">
    <source>
        <dbReference type="ARBA" id="ARBA00023242"/>
    </source>
</evidence>
<dbReference type="Gene3D" id="3.30.470.20">
    <property type="entry name" value="ATP-grasp fold, B domain"/>
    <property type="match status" value="1"/>
</dbReference>
<comment type="catalytic activity">
    <reaction evidence="11">
        <text>N(6)-acetyl-L-lysyl-[histone] + H2O = L-lysyl-[histone] + acetate</text>
        <dbReference type="Rhea" id="RHEA:58196"/>
        <dbReference type="Rhea" id="RHEA-COMP:9845"/>
        <dbReference type="Rhea" id="RHEA-COMP:11338"/>
        <dbReference type="ChEBI" id="CHEBI:15377"/>
        <dbReference type="ChEBI" id="CHEBI:29969"/>
        <dbReference type="ChEBI" id="CHEBI:30089"/>
        <dbReference type="ChEBI" id="CHEBI:61930"/>
        <dbReference type="EC" id="3.5.1.98"/>
    </reaction>
</comment>
<evidence type="ECO:0000256" key="3">
    <source>
        <dbReference type="ARBA" id="ARBA00007738"/>
    </source>
</evidence>
<dbReference type="PANTHER" id="PTHR18866">
    <property type="entry name" value="CARBOXYLASE:PYRUVATE/ACETYL-COA/PROPIONYL-COA CARBOXYLASE"/>
    <property type="match status" value="1"/>
</dbReference>
<dbReference type="Pfam" id="PF02786">
    <property type="entry name" value="CPSase_L_D2"/>
    <property type="match status" value="1"/>
</dbReference>
<dbReference type="InterPro" id="IPR003833">
    <property type="entry name" value="CT_C_D"/>
</dbReference>
<dbReference type="Pfam" id="PF02785">
    <property type="entry name" value="Biotin_carb_C"/>
    <property type="match status" value="1"/>
</dbReference>
<comment type="caution">
    <text evidence="18">The sequence shown here is derived from an EMBL/GenBank/DDBJ whole genome shotgun (WGS) entry which is preliminary data.</text>
</comment>
<feature type="domain" description="ATP-grasp" evidence="16">
    <location>
        <begin position="107"/>
        <end position="307"/>
    </location>
</feature>
<evidence type="ECO:0000256" key="5">
    <source>
        <dbReference type="ARBA" id="ARBA00022598"/>
    </source>
</evidence>
<dbReference type="FunFam" id="3.30.1490.20:FF:000003">
    <property type="entry name" value="acetyl-CoA carboxylase isoform X1"/>
    <property type="match status" value="1"/>
</dbReference>
<evidence type="ECO:0000313" key="19">
    <source>
        <dbReference type="Proteomes" id="UP000269276"/>
    </source>
</evidence>
<feature type="domain" description="Lipoyl-binding" evidence="15">
    <location>
        <begin position="1142"/>
        <end position="1219"/>
    </location>
</feature>
<feature type="region of interest" description="Disordered" evidence="14">
    <location>
        <begin position="1303"/>
        <end position="1363"/>
    </location>
</feature>
<dbReference type="Pfam" id="PF02626">
    <property type="entry name" value="CT_A_B"/>
    <property type="match status" value="1"/>
</dbReference>
<dbReference type="PROSITE" id="PS50979">
    <property type="entry name" value="BC"/>
    <property type="match status" value="1"/>
</dbReference>
<dbReference type="InterPro" id="IPR000089">
    <property type="entry name" value="Biotin_lipoyl"/>
</dbReference>
<dbReference type="SMART" id="SM00878">
    <property type="entry name" value="Biotin_carb_C"/>
    <property type="match status" value="1"/>
</dbReference>
<dbReference type="SUPFAM" id="SSF50891">
    <property type="entry name" value="Cyclophilin-like"/>
    <property type="match status" value="2"/>
</dbReference>
<proteinExistence type="inferred from homology"/>
<dbReference type="PANTHER" id="PTHR18866:SF128">
    <property type="entry name" value="UREA AMIDOLYASE"/>
    <property type="match status" value="1"/>
</dbReference>
<dbReference type="InterPro" id="IPR011761">
    <property type="entry name" value="ATP-grasp"/>
</dbReference>
<keyword evidence="13" id="KW-0175">Coiled coil</keyword>
<dbReference type="InterPro" id="IPR016185">
    <property type="entry name" value="PreATP-grasp_dom_sf"/>
</dbReference>
<evidence type="ECO:0000256" key="2">
    <source>
        <dbReference type="ARBA" id="ARBA00004123"/>
    </source>
</evidence>
<dbReference type="InterPro" id="IPR005479">
    <property type="entry name" value="CPAse_ATP-bd"/>
</dbReference>
<dbReference type="PRINTS" id="PR01270">
    <property type="entry name" value="HDASUPER"/>
</dbReference>
<dbReference type="Pfam" id="PF00364">
    <property type="entry name" value="Biotin_lipoyl"/>
    <property type="match status" value="1"/>
</dbReference>
<dbReference type="SMART" id="SM00797">
    <property type="entry name" value="AHS2"/>
    <property type="match status" value="1"/>
</dbReference>
<dbReference type="OrthoDB" id="424012at2759"/>
<dbReference type="Pfam" id="PF09757">
    <property type="entry name" value="Arb2-like"/>
    <property type="match status" value="1"/>
</dbReference>
<feature type="compositionally biased region" description="Polar residues" evidence="14">
    <location>
        <begin position="1303"/>
        <end position="1319"/>
    </location>
</feature>
<evidence type="ECO:0000259" key="15">
    <source>
        <dbReference type="PROSITE" id="PS50968"/>
    </source>
</evidence>
<protein>
    <recommendedName>
        <fullName evidence="4">histone deacetylase</fullName>
        <ecNumber evidence="4">3.5.1.98</ecNumber>
    </recommendedName>
</protein>
<dbReference type="Gene3D" id="2.40.50.100">
    <property type="match status" value="1"/>
</dbReference>
<dbReference type="GO" id="GO:0005634">
    <property type="term" value="C:nucleus"/>
    <property type="evidence" value="ECO:0007669"/>
    <property type="project" value="UniProtKB-SubCell"/>
</dbReference>
<evidence type="ECO:0000256" key="10">
    <source>
        <dbReference type="ARBA" id="ARBA00023267"/>
    </source>
</evidence>
<dbReference type="InterPro" id="IPR050856">
    <property type="entry name" value="Biotin_carboxylase_complex"/>
</dbReference>
<name>A0A3M7ENP3_HORWE</name>
<keyword evidence="5" id="KW-0436">Ligase</keyword>
<evidence type="ECO:0000259" key="17">
    <source>
        <dbReference type="PROSITE" id="PS50979"/>
    </source>
</evidence>
<dbReference type="InterPro" id="IPR005482">
    <property type="entry name" value="Biotin_COase_C"/>
</dbReference>
<dbReference type="Proteomes" id="UP000269276">
    <property type="component" value="Unassembled WGS sequence"/>
</dbReference>
<dbReference type="Pfam" id="PF02682">
    <property type="entry name" value="CT_C_D"/>
    <property type="match status" value="1"/>
</dbReference>
<dbReference type="GO" id="GO:0141221">
    <property type="term" value="F:histone deacetylase activity, hydrolytic mechanism"/>
    <property type="evidence" value="ECO:0007669"/>
    <property type="project" value="UniProtKB-EC"/>
</dbReference>
<dbReference type="FunFam" id="3.40.800.20:FF:000005">
    <property type="entry name" value="histone deacetylase 6"/>
    <property type="match status" value="1"/>
</dbReference>
<dbReference type="GO" id="GO:0010468">
    <property type="term" value="P:regulation of gene expression"/>
    <property type="evidence" value="ECO:0007669"/>
    <property type="project" value="UniProtKB-ARBA"/>
</dbReference>
<dbReference type="InterPro" id="IPR037138">
    <property type="entry name" value="His_deacetylse_dom_sf"/>
</dbReference>
<dbReference type="Gene3D" id="3.40.800.20">
    <property type="entry name" value="Histone deacetylase domain"/>
    <property type="match status" value="1"/>
</dbReference>
<dbReference type="SUPFAM" id="SSF160467">
    <property type="entry name" value="PH0987 N-terminal domain-like"/>
    <property type="match status" value="1"/>
</dbReference>
<keyword evidence="10" id="KW-0092">Biotin</keyword>
<dbReference type="CDD" id="cd06850">
    <property type="entry name" value="biotinyl_domain"/>
    <property type="match status" value="1"/>
</dbReference>
<dbReference type="EMBL" id="QWIP01000015">
    <property type="protein sequence ID" value="RMY78122.1"/>
    <property type="molecule type" value="Genomic_DNA"/>
</dbReference>
<dbReference type="Gene3D" id="2.40.100.10">
    <property type="entry name" value="Cyclophilin-like"/>
    <property type="match status" value="2"/>
</dbReference>
<accession>A0A3M7ENP3</accession>
<evidence type="ECO:0000256" key="7">
    <source>
        <dbReference type="ARBA" id="ARBA00022801"/>
    </source>
</evidence>
<dbReference type="PROSITE" id="PS50968">
    <property type="entry name" value="BIOTINYL_LIPOYL"/>
    <property type="match status" value="1"/>
</dbReference>
<reference evidence="18 19" key="1">
    <citation type="journal article" date="2018" name="BMC Genomics">
        <title>Genomic evidence for intraspecific hybridization in a clonal and extremely halotolerant yeast.</title>
        <authorList>
            <person name="Gostincar C."/>
            <person name="Stajich J.E."/>
            <person name="Zupancic J."/>
            <person name="Zalar P."/>
            <person name="Gunde-Cimerman N."/>
        </authorList>
    </citation>
    <scope>NUCLEOTIDE SEQUENCE [LARGE SCALE GENOMIC DNA]</scope>
    <source>
        <strain evidence="18 19">EXF-2682</strain>
    </source>
</reference>
<dbReference type="GO" id="GO:0005524">
    <property type="term" value="F:ATP binding"/>
    <property type="evidence" value="ECO:0007669"/>
    <property type="project" value="UniProtKB-UniRule"/>
</dbReference>
<evidence type="ECO:0000256" key="6">
    <source>
        <dbReference type="ARBA" id="ARBA00022741"/>
    </source>
</evidence>
<dbReference type="EC" id="3.5.1.98" evidence="4"/>
<evidence type="ECO:0000256" key="12">
    <source>
        <dbReference type="PROSITE-ProRule" id="PRU00409"/>
    </source>
</evidence>
<dbReference type="SMART" id="SM00796">
    <property type="entry name" value="AHS1"/>
    <property type="match status" value="1"/>
</dbReference>
<dbReference type="InterPro" id="IPR005481">
    <property type="entry name" value="BC-like_N"/>
</dbReference>
<feature type="coiled-coil region" evidence="13">
    <location>
        <begin position="1085"/>
        <end position="1119"/>
    </location>
</feature>
<keyword evidence="9" id="KW-0539">Nucleus</keyword>
<dbReference type="Pfam" id="PF00289">
    <property type="entry name" value="Biotin_carb_N"/>
    <property type="match status" value="1"/>
</dbReference>
<dbReference type="SUPFAM" id="SSF51230">
    <property type="entry name" value="Single hybrid motif"/>
    <property type="match status" value="1"/>
</dbReference>
<keyword evidence="8 12" id="KW-0067">ATP-binding</keyword>
<evidence type="ECO:0000256" key="13">
    <source>
        <dbReference type="SAM" id="Coils"/>
    </source>
</evidence>
<dbReference type="SUPFAM" id="SSF52440">
    <property type="entry name" value="PreATP-grasp domain"/>
    <property type="match status" value="1"/>
</dbReference>
<dbReference type="Pfam" id="PF00850">
    <property type="entry name" value="Hist_deacetyl"/>
    <property type="match status" value="1"/>
</dbReference>
<dbReference type="VEuPathDB" id="FungiDB:BTJ68_06276"/>
<dbReference type="PROSITE" id="PS00866">
    <property type="entry name" value="CPSASE_1"/>
    <property type="match status" value="1"/>
</dbReference>
<gene>
    <name evidence="18" type="ORF">D0863_00891</name>
</gene>
<dbReference type="InterPro" id="IPR003778">
    <property type="entry name" value="CT_A_B"/>
</dbReference>
<dbReference type="SUPFAM" id="SSF51246">
    <property type="entry name" value="Rudiment single hybrid motif"/>
    <property type="match status" value="1"/>
</dbReference>
<evidence type="ECO:0000256" key="4">
    <source>
        <dbReference type="ARBA" id="ARBA00012111"/>
    </source>
</evidence>
<comment type="cofactor">
    <cofactor evidence="1">
        <name>biotin</name>
        <dbReference type="ChEBI" id="CHEBI:57586"/>
    </cofactor>
</comment>
<dbReference type="SUPFAM" id="SSF56059">
    <property type="entry name" value="Glutathione synthetase ATP-binding domain-like"/>
    <property type="match status" value="1"/>
</dbReference>
<evidence type="ECO:0000259" key="16">
    <source>
        <dbReference type="PROSITE" id="PS50975"/>
    </source>
</evidence>
<comment type="subcellular location">
    <subcellularLocation>
        <location evidence="2">Nucleus</location>
    </subcellularLocation>
</comment>
<dbReference type="GO" id="GO:0016874">
    <property type="term" value="F:ligase activity"/>
    <property type="evidence" value="ECO:0007669"/>
    <property type="project" value="UniProtKB-KW"/>
</dbReference>
<dbReference type="PROSITE" id="PS00867">
    <property type="entry name" value="CPSASE_2"/>
    <property type="match status" value="1"/>
</dbReference>
<keyword evidence="6 12" id="KW-0547">Nucleotide-binding</keyword>
<organism evidence="18 19">
    <name type="scientific">Hortaea werneckii</name>
    <name type="common">Black yeast</name>
    <name type="synonym">Cladosporium werneckii</name>
    <dbReference type="NCBI Taxonomy" id="91943"/>
    <lineage>
        <taxon>Eukaryota</taxon>
        <taxon>Fungi</taxon>
        <taxon>Dikarya</taxon>
        <taxon>Ascomycota</taxon>
        <taxon>Pezizomycotina</taxon>
        <taxon>Dothideomycetes</taxon>
        <taxon>Dothideomycetidae</taxon>
        <taxon>Mycosphaerellales</taxon>
        <taxon>Teratosphaeriaceae</taxon>
        <taxon>Hortaea</taxon>
    </lineage>
</organism>
<dbReference type="InterPro" id="IPR011054">
    <property type="entry name" value="Rudment_hybrid_motif"/>
</dbReference>
<dbReference type="InterPro" id="IPR019154">
    <property type="entry name" value="Arb2-like_domain"/>
</dbReference>
<dbReference type="GO" id="GO:0046872">
    <property type="term" value="F:metal ion binding"/>
    <property type="evidence" value="ECO:0007669"/>
    <property type="project" value="InterPro"/>
</dbReference>
<dbReference type="InterPro" id="IPR000286">
    <property type="entry name" value="HDACs"/>
</dbReference>
<dbReference type="InterPro" id="IPR029000">
    <property type="entry name" value="Cyclophilin-like_dom_sf"/>
</dbReference>
<dbReference type="ESTHER" id="horwe-a0a3m7em55">
    <property type="family name" value="Arb2_domain"/>
</dbReference>
<evidence type="ECO:0000313" key="18">
    <source>
        <dbReference type="EMBL" id="RMY78122.1"/>
    </source>
</evidence>
<dbReference type="InterPro" id="IPR011053">
    <property type="entry name" value="Single_hybrid_motif"/>
</dbReference>
<dbReference type="Gene3D" id="3.30.1360.40">
    <property type="match status" value="1"/>
</dbReference>
<dbReference type="InterPro" id="IPR011764">
    <property type="entry name" value="Biotin_carboxylation_dom"/>
</dbReference>
<feature type="domain" description="Biotin carboxylation" evidence="17">
    <location>
        <begin position="1"/>
        <end position="445"/>
    </location>
</feature>
<evidence type="ECO:0000256" key="8">
    <source>
        <dbReference type="ARBA" id="ARBA00022840"/>
    </source>
</evidence>
<evidence type="ECO:0000256" key="1">
    <source>
        <dbReference type="ARBA" id="ARBA00001953"/>
    </source>
</evidence>
<dbReference type="VEuPathDB" id="FungiDB:BTJ68_02329"/>